<gene>
    <name evidence="11" type="ORF">F6X95_07730</name>
</gene>
<evidence type="ECO:0000313" key="12">
    <source>
        <dbReference type="Proteomes" id="UP000326078"/>
    </source>
</evidence>
<evidence type="ECO:0000256" key="6">
    <source>
        <dbReference type="PIRNR" id="PIRNR005536"/>
    </source>
</evidence>
<evidence type="ECO:0000256" key="7">
    <source>
        <dbReference type="PIRSR" id="PIRSR005536-1"/>
    </source>
</evidence>
<dbReference type="PROSITE" id="PS00512">
    <property type="entry name" value="ALPHA_GALACTOSIDASE"/>
    <property type="match status" value="1"/>
</dbReference>
<reference evidence="11 12" key="1">
    <citation type="submission" date="2019-09" db="EMBL/GenBank/DDBJ databases">
        <title>Vancomyinc resistant enterococci isolated from farm animals in Switzerland.</title>
        <authorList>
            <person name="Stevens M.J.A."/>
            <person name="Stephan R."/>
            <person name="Morach M."/>
            <person name="Nuesch-Inderbinen M."/>
        </authorList>
    </citation>
    <scope>NUCLEOTIDE SEQUENCE [LARGE SCALE GENOMIC DNA]</scope>
    <source>
        <strain evidence="11 12">GH27</strain>
    </source>
</reference>
<keyword evidence="5 6" id="KW-0326">Glycosidase</keyword>
<keyword evidence="4 6" id="KW-0378">Hydrolase</keyword>
<feature type="binding site" evidence="8">
    <location>
        <position position="448"/>
    </location>
    <ligand>
        <name>substrate</name>
    </ligand>
</feature>
<dbReference type="AlphaFoldDB" id="A0A5N0YRB5"/>
<feature type="binding site" evidence="8">
    <location>
        <position position="204"/>
    </location>
    <ligand>
        <name>substrate</name>
    </ligand>
</feature>
<dbReference type="Gene3D" id="2.70.98.60">
    <property type="entry name" value="alpha-galactosidase from lactobacil brevis"/>
    <property type="match status" value="1"/>
</dbReference>
<dbReference type="InterPro" id="IPR000111">
    <property type="entry name" value="Glyco_hydro_27/36_CS"/>
</dbReference>
<dbReference type="Gene3D" id="3.20.20.70">
    <property type="entry name" value="Aldolase class I"/>
    <property type="match status" value="1"/>
</dbReference>
<dbReference type="PANTHER" id="PTHR43053:SF3">
    <property type="entry name" value="ALPHA-GALACTOSIDASE C-RELATED"/>
    <property type="match status" value="1"/>
</dbReference>
<comment type="caution">
    <text evidence="11">The sequence shown here is derived from an EMBL/GenBank/DDBJ whole genome shotgun (WGS) entry which is preliminary data.</text>
</comment>
<name>A0A5N0YRB5_9ENTE</name>
<dbReference type="PRINTS" id="PR00743">
    <property type="entry name" value="GLHYDRLASE36"/>
</dbReference>
<evidence type="ECO:0000256" key="8">
    <source>
        <dbReference type="PIRSR" id="PIRSR005536-2"/>
    </source>
</evidence>
<proteinExistence type="inferred from homology"/>
<dbReference type="SUPFAM" id="SSF51445">
    <property type="entry name" value="(Trans)glycosidases"/>
    <property type="match status" value="1"/>
</dbReference>
<feature type="domain" description="Glycosyl hydrolase family 36 N-terminal" evidence="10">
    <location>
        <begin position="38"/>
        <end position="289"/>
    </location>
</feature>
<evidence type="ECO:0000256" key="4">
    <source>
        <dbReference type="ARBA" id="ARBA00022801"/>
    </source>
</evidence>
<evidence type="ECO:0000256" key="5">
    <source>
        <dbReference type="ARBA" id="ARBA00023295"/>
    </source>
</evidence>
<dbReference type="InterPro" id="IPR013785">
    <property type="entry name" value="Aldolase_TIM"/>
</dbReference>
<feature type="domain" description="Glycosyl hydrolase family 36 C-terminal" evidence="9">
    <location>
        <begin position="659"/>
        <end position="724"/>
    </location>
</feature>
<dbReference type="Pfam" id="PF16874">
    <property type="entry name" value="Glyco_hydro_36C"/>
    <property type="match status" value="1"/>
</dbReference>
<dbReference type="GO" id="GO:0004557">
    <property type="term" value="F:alpha-galactosidase activity"/>
    <property type="evidence" value="ECO:0007669"/>
    <property type="project" value="UniProtKB-UniRule"/>
</dbReference>
<dbReference type="Pfam" id="PF02065">
    <property type="entry name" value="Melibiase"/>
    <property type="match status" value="1"/>
</dbReference>
<comment type="catalytic activity">
    <reaction evidence="1 6">
        <text>Hydrolysis of terminal, non-reducing alpha-D-galactose residues in alpha-D-galactosides, including galactose oligosaccharides, galactomannans and galactolipids.</text>
        <dbReference type="EC" id="3.2.1.22"/>
    </reaction>
</comment>
<feature type="binding site" evidence="8">
    <location>
        <position position="553"/>
    </location>
    <ligand>
        <name>substrate</name>
    </ligand>
</feature>
<dbReference type="InterPro" id="IPR002252">
    <property type="entry name" value="Glyco_hydro_36"/>
</dbReference>
<dbReference type="PIRSF" id="PIRSF005536">
    <property type="entry name" value="Agal"/>
    <property type="match status" value="1"/>
</dbReference>
<dbReference type="InterPro" id="IPR017853">
    <property type="entry name" value="GH"/>
</dbReference>
<dbReference type="Proteomes" id="UP000326078">
    <property type="component" value="Unassembled WGS sequence"/>
</dbReference>
<dbReference type="InterPro" id="IPR013780">
    <property type="entry name" value="Glyco_hydro_b"/>
</dbReference>
<dbReference type="GO" id="GO:0016052">
    <property type="term" value="P:carbohydrate catabolic process"/>
    <property type="evidence" value="ECO:0007669"/>
    <property type="project" value="InterPro"/>
</dbReference>
<evidence type="ECO:0000256" key="3">
    <source>
        <dbReference type="ARBA" id="ARBA00012755"/>
    </source>
</evidence>
<organism evidence="11 12">
    <name type="scientific">Enterococcus durans</name>
    <dbReference type="NCBI Taxonomy" id="53345"/>
    <lineage>
        <taxon>Bacteria</taxon>
        <taxon>Bacillati</taxon>
        <taxon>Bacillota</taxon>
        <taxon>Bacilli</taxon>
        <taxon>Lactobacillales</taxon>
        <taxon>Enterococcaceae</taxon>
        <taxon>Enterococcus</taxon>
    </lineage>
</organism>
<evidence type="ECO:0000259" key="10">
    <source>
        <dbReference type="Pfam" id="PF16875"/>
    </source>
</evidence>
<dbReference type="InterPro" id="IPR038417">
    <property type="entry name" value="Alpga-gal_N_sf"/>
</dbReference>
<dbReference type="PANTHER" id="PTHR43053">
    <property type="entry name" value="GLYCOSIDASE FAMILY 31"/>
    <property type="match status" value="1"/>
</dbReference>
<dbReference type="InterPro" id="IPR050985">
    <property type="entry name" value="Alpha-glycosidase_related"/>
</dbReference>
<evidence type="ECO:0000313" key="11">
    <source>
        <dbReference type="EMBL" id="KAA9205560.1"/>
    </source>
</evidence>
<feature type="active site" description="Nucleophile" evidence="7">
    <location>
        <position position="483"/>
    </location>
</feature>
<feature type="binding site" evidence="8">
    <location>
        <begin position="481"/>
        <end position="485"/>
    </location>
    <ligand>
        <name>substrate</name>
    </ligand>
</feature>
<evidence type="ECO:0000259" key="9">
    <source>
        <dbReference type="Pfam" id="PF16874"/>
    </source>
</evidence>
<protein>
    <recommendedName>
        <fullName evidence="3 6">Alpha-galactosidase</fullName>
        <ecNumber evidence="3 6">3.2.1.22</ecNumber>
    </recommendedName>
</protein>
<dbReference type="InterPro" id="IPR031705">
    <property type="entry name" value="Glyco_hydro_36_C"/>
</dbReference>
<evidence type="ECO:0000256" key="2">
    <source>
        <dbReference type="ARBA" id="ARBA00006202"/>
    </source>
</evidence>
<dbReference type="Gene3D" id="2.60.40.1180">
    <property type="entry name" value="Golgi alpha-mannosidase II"/>
    <property type="match status" value="1"/>
</dbReference>
<accession>A0A5N0YRB5</accession>
<dbReference type="EMBL" id="VYUT01000009">
    <property type="protein sequence ID" value="KAA9205560.1"/>
    <property type="molecule type" value="Genomic_DNA"/>
</dbReference>
<dbReference type="FunFam" id="3.20.20.70:FF:000118">
    <property type="entry name" value="Alpha-galactosidase"/>
    <property type="match status" value="1"/>
</dbReference>
<feature type="binding site" evidence="8">
    <location>
        <position position="531"/>
    </location>
    <ligand>
        <name>substrate</name>
    </ligand>
</feature>
<comment type="similarity">
    <text evidence="2">Belongs to the glycosyl hydrolase 36 family.</text>
</comment>
<dbReference type="EC" id="3.2.1.22" evidence="3 6"/>
<feature type="active site" description="Proton donor" evidence="7">
    <location>
        <position position="553"/>
    </location>
</feature>
<dbReference type="Pfam" id="PF16875">
    <property type="entry name" value="Glyco_hydro_36N"/>
    <property type="match status" value="1"/>
</dbReference>
<feature type="binding site" evidence="8">
    <location>
        <begin position="371"/>
        <end position="372"/>
    </location>
    <ligand>
        <name>substrate</name>
    </ligand>
</feature>
<dbReference type="CDD" id="cd14791">
    <property type="entry name" value="GH36"/>
    <property type="match status" value="1"/>
</dbReference>
<sequence length="734" mass="83714">MLFKKGGRVKNDPFSKKTQQFDLISENSQLSLGVLPSGHLATYYYGEKVGTVDLSYVVKEIKRASYMADTDCIKDFKLEQIPLAYPAYGNPDMRTPAVQLILADGTRITNLRYLDHRISEKQLIPGLPSCQHETAEMLTIRLVDQENKLRVSLLISVFPQHDVFTQNIQIENLGSTPITIDRCMSGSLDFLSDKYDLLTLGGAWGREAHQNRRRLVQGFQGVDSKRGASGHGQNPFIALLDQEVDENHGTIYSMNLVYSGNFLALADVDMHQNTRLQIGINPFEFSWKLDAKEIFHTPEVVMVEAQQGLNQLSARYHKFYTECLIPKNFAKKTRPILMNNWEATYFDFDKETILALAAEGKKLGMELFVLDDGWFGQRNDDTSSLGDWQPNVEKLGGTLEQLIATINQIGMAFGLWIEPEMVSPNSRLYQKHPDWIIRVTNQEPQQVRHQYVLDLSRKEVQDYLIATLTNLLTENNISYIKWDMNRNITDSGSSSLEREQQKELAHRYILGLYRVLDEITKRFPDVLLESCAGGGGRFDPGMLAYSPQIWTSDDTDAIERLEIQKGAALIYPQASMSCHVSAVPNHQVGRITTLKTRGIVAQQGNFGYEFNLLELSEKEKADIQQQITEYKTIRETMQFGEFRQLQVYDNRNEYAWLQQKNDQVIVSHVFVQAHGNTVPKRLKLSGVQPDRYYLSADDGKMISGRELMNIGLSLPVPTHDYFATRWCFTQVSDR</sequence>
<evidence type="ECO:0000256" key="1">
    <source>
        <dbReference type="ARBA" id="ARBA00001255"/>
    </source>
</evidence>
<dbReference type="InterPro" id="IPR031704">
    <property type="entry name" value="Glyco_hydro_36_N"/>
</dbReference>